<gene>
    <name evidence="1" type="ORF">GBF38_023306</name>
</gene>
<dbReference type="Proteomes" id="UP000805704">
    <property type="component" value="Chromosome 20"/>
</dbReference>
<evidence type="ECO:0000313" key="1">
    <source>
        <dbReference type="EMBL" id="KAG8007147.1"/>
    </source>
</evidence>
<evidence type="ECO:0000313" key="2">
    <source>
        <dbReference type="Proteomes" id="UP000805704"/>
    </source>
</evidence>
<dbReference type="EMBL" id="CM024808">
    <property type="protein sequence ID" value="KAG8007147.1"/>
    <property type="molecule type" value="Genomic_DNA"/>
</dbReference>
<keyword evidence="2" id="KW-1185">Reference proteome</keyword>
<name>A0ACB7EY21_NIBAL</name>
<comment type="caution">
    <text evidence="1">The sequence shown here is derived from an EMBL/GenBank/DDBJ whole genome shotgun (WGS) entry which is preliminary data.</text>
</comment>
<protein>
    <submittedName>
        <fullName evidence="1">Uncharacterized protein</fullName>
    </submittedName>
</protein>
<accession>A0ACB7EY21</accession>
<reference evidence="1" key="1">
    <citation type="submission" date="2020-04" db="EMBL/GenBank/DDBJ databases">
        <title>A chromosome-scale assembly and high-density genetic map of the yellow drum (Nibea albiflora) genome.</title>
        <authorList>
            <person name="Xu D."/>
            <person name="Zhang W."/>
            <person name="Chen R."/>
            <person name="Tan P."/>
            <person name="Wang L."/>
            <person name="Song H."/>
            <person name="Tian L."/>
            <person name="Zhu Q."/>
            <person name="Wang B."/>
        </authorList>
    </citation>
    <scope>NUCLEOTIDE SEQUENCE</scope>
    <source>
        <strain evidence="1">ZJHYS-2018</strain>
    </source>
</reference>
<organism evidence="1 2">
    <name type="scientific">Nibea albiflora</name>
    <name type="common">Yellow drum</name>
    <name type="synonym">Corvina albiflora</name>
    <dbReference type="NCBI Taxonomy" id="240163"/>
    <lineage>
        <taxon>Eukaryota</taxon>
        <taxon>Metazoa</taxon>
        <taxon>Chordata</taxon>
        <taxon>Craniata</taxon>
        <taxon>Vertebrata</taxon>
        <taxon>Euteleostomi</taxon>
        <taxon>Actinopterygii</taxon>
        <taxon>Neopterygii</taxon>
        <taxon>Teleostei</taxon>
        <taxon>Neoteleostei</taxon>
        <taxon>Acanthomorphata</taxon>
        <taxon>Eupercaria</taxon>
        <taxon>Sciaenidae</taxon>
        <taxon>Nibea</taxon>
    </lineage>
</organism>
<proteinExistence type="predicted"/>
<sequence>MSSVECLREFVNERLTAAAEEIFGVFQKTIVEYEEEIYRQRKLLDIVWKPEIKLHRIDLQQQHVCEEEEEEVLTDQQLCNQERSSSLDQEDPEPLQIKEEQEELCTSQEGEEVVLKVEADPFVVTPTDEGKKHVKPEPESDHQLLSNNFHAAESQDQKGYKHEDSTRDAESEQNNQQHENRSQSNIVYNPDLSVINGNTHKDLQQQHVCKEEEEEVLTDQQLCNQERSSSLDQEDPEPLQIKEEQEELCTSQEGEEVVLKVEADPFVVTPTDEGKEHVKPEPESDHQLLLNNFSAAESQDQKGYKHEDSTRDAESEQNNQQHENKSNSNIVYNPDMSEIDDLQQQHVCEETEEEVLTDQQLCNQERSSSLDQEDPEPLQIKEEQEELCTSQEGEEVVLKVEADTFVVTPTDEERDHVKPEPESDHQLLLNNLHVAESQDQKGYKHEDSTRDAESEQNNQQHENQSNSNIVYNPDMSEIDGNALADKHSLKCDICGKDFNKKANLRKHVRVHTGEKPFTCTVCGKAYKQQSNLKTHIRQIHTGEKPYTCTVCGKAFARSTNLKAHIRYIHSDERPHLCKICGKGFTLLSELKSHTRTHTGERLYTCTVCGKAFTRSTTLKVHIRCIHSDERPHLCKICGKGFKVMSHLKSHTRTHTGEKPYICTTCGKAFTFHAALNKHTRIHTDLQQQHVCKEEEEEVLTDQQLCNQERSSSLDQEDPEPLQIKEEQEELCTSQEGEEVVLKVEAVTCMIFNSNMSVRRTEEEVLTDQQLCNQERSSSLDQEDPEPLQIKAEQEELCTSQEGEEVVLKMDADTFVVTPTDEERDHVEPEPESDHQLLLNNFYAAESQDQKGYKHEDSTRDAESEQNNQQYGNRSHSNITYDPNSSEVDSNFHIQPFKCKTCGKDCKNESGLQKHMRMHTGEKPYICTTCGKSFTQSCSLTVHIRGAHTGEKPYICKTCGKAFTQSCSLTVHIRCAHTGERPYACKICGRRFTDMSTLRTHQRIHTGEKPYICTSCGKAFRQSGTLKVHISRIHTDLQQQHVCEETEEEVLTDQQLCNQERSSSLDQEDPEPLQIKAEQEELCTSQEGEEVVLKVDAATCTVTPTDEEKDHVKPEPENDHQLLLNNFSAAESQDQKGYKHEDSTRDAESEQNNQQHENKSNSNTVCNPDMSEIGSTRKGKHSFKCDNCGKAFKHKSSLYKHARIHTDEKSYICNTCSKRFAKMETLRRHQRIHTGEKPYICTTCGKAFTQNGTLKVHIRQIHTGEKPYLCNTCGKRFSDMSALKMHQRIHTGEKPYICTTCGKAFTKSSNLKVHIRGTHTDDRPYLCNTCGKRFAVLARLKKHAGTHTDLQQQHVCEEEEEEVLTDQQLCNQERSSSLDQEDPEPLQIKEEQEELCTSQEGEEVVLKVEADTFVVTPTDEDMDYVEPEPESDHQLLLNNFSAAESQDQKGYKHEDSTRDAESEQNNQQYEHESNSNIVYNPDMSEINGNTHKDLQQQHVCEEEEEEVLTDQQLCNQERSSSLDQEDPEPLQIKEEQEELCTSQEGEEVVLKVEAVTCMVTPTDEERDHVKPEPESDHQLLLNNFSAAESQDQKGYKHEDSTRDAESEQNNQQYEHESNSNIVYNPDMSDHTDLQQQHVCKEEEEEVLTDQQLCNQERSSSLDQEDPEPLQIKEEQEELCTSQEGEEVVLKVEAVTCTVTPTDEERDHVEPEPESDHQLLLNNFSAAESQDQKGYKHEDSTRDAESEQNNQQYEHKSNSNIVYNPDMSEIDDLQQQHVCEEEEEEVLTDQQLCNQERSSSLDQEDPEPLQIKEEQEELCTSQEGEEVVLKVEAVTCTVTPTDEEKDHVEPEPESDHQLLLNNFSAAESQDQKGYKHEDSTRDAESEQNNQQHENKSNSNIVYNPDMSEIDGNTHKGKHSFKCDTCGKDFKYKSSLYEHARIHAVEKPYSCTTCGRAFKLYSSLYNHRKIHTGEKLYICNTCGKKFGKMHTLTRHQRIHTGEKPYTCTTCGKAFKFQSGLHHHTKLHTGEKPYICTTCGKGFIQMTHLKVHIRSAHTSERPYICTACGKSFISTSALNRHQRIHTSEKTYTCKTCGKAFQLYSSLYKHRKLHPGERPYICTACGKSFINMSALKIHQTMHTSEKPYTCTTCGKAFKLRSTLYNHTKLHTGEKPHICTTCGKDFIKLTDLNVHIRSAHTGERPYICNTCGKGFIVLTQLKHHMAKHTGETRYTCNICQKRYYYMSDLRKHMKVHTRH</sequence>